<organism evidence="1">
    <name type="scientific">Noctiluca scintillans</name>
    <name type="common">Sea sparkle</name>
    <name type="synonym">Red tide dinoflagellate</name>
    <dbReference type="NCBI Taxonomy" id="2966"/>
    <lineage>
        <taxon>Eukaryota</taxon>
        <taxon>Sar</taxon>
        <taxon>Alveolata</taxon>
        <taxon>Dinophyceae</taxon>
        <taxon>Noctilucales</taxon>
        <taxon>Noctilucaceae</taxon>
        <taxon>Noctiluca</taxon>
    </lineage>
</organism>
<name>A0A7S1AJ65_NOCSC</name>
<protein>
    <submittedName>
        <fullName evidence="1">Uncharacterized protein</fullName>
    </submittedName>
</protein>
<proteinExistence type="predicted"/>
<dbReference type="InterPro" id="IPR044845">
    <property type="entry name" value="HPAT/SRGT1-like"/>
</dbReference>
<dbReference type="AlphaFoldDB" id="A0A7S1AJ65"/>
<dbReference type="PANTHER" id="PTHR31485">
    <property type="entry name" value="PEPTIDYL SERINE ALPHA-GALACTOSYLTRANSFERASE"/>
    <property type="match status" value="1"/>
</dbReference>
<reference evidence="1" key="1">
    <citation type="submission" date="2021-01" db="EMBL/GenBank/DDBJ databases">
        <authorList>
            <person name="Corre E."/>
            <person name="Pelletier E."/>
            <person name="Niang G."/>
            <person name="Scheremetjew M."/>
            <person name="Finn R."/>
            <person name="Kale V."/>
            <person name="Holt S."/>
            <person name="Cochrane G."/>
            <person name="Meng A."/>
            <person name="Brown T."/>
            <person name="Cohen L."/>
        </authorList>
    </citation>
    <scope>NUCLEOTIDE SEQUENCE</scope>
</reference>
<sequence>MLAPPRARVWHSPKVQLKDTDGKKVAMFQASNRPVSVLKWFRETQPQEEAISIIDPDMFFMRPVVLVADPQNGPHNLHSGQWQTEMATPGHGVGAMYGQGCVPRHWGNQTLLKVCDNEHRCLDAVHDDIACMKNYSSGPPWIFHRDDAEKLLETFAEKTIKVHQAWPDLLSEQVAYGVAQMQLGMEAHLDTFWFISGPDSMQPWDSLVEVGWDACQSHEPPPPEAGLPIFFHAASTYDIPHLTKGFRLHKDHVHKDLLDCDAPLIHHPPTDALERYKSEPKSKSFRDTWSVCAYTNMINFHVSTWKKQFCQTPNLETTAVYPPYGQQFLNKSSWVNHVFRSGGWTDVDYKPRFF</sequence>
<dbReference type="EMBL" id="HBFQ01040854">
    <property type="protein sequence ID" value="CAD8854603.1"/>
    <property type="molecule type" value="Transcribed_RNA"/>
</dbReference>
<accession>A0A7S1AJ65</accession>
<dbReference type="PANTHER" id="PTHR31485:SF7">
    <property type="entry name" value="PEPTIDYL SERINE ALPHA-GALACTOSYLTRANSFERASE"/>
    <property type="match status" value="1"/>
</dbReference>
<evidence type="ECO:0000313" key="1">
    <source>
        <dbReference type="EMBL" id="CAD8854603.1"/>
    </source>
</evidence>
<gene>
    <name evidence="1" type="ORF">NSCI0253_LOCUS28955</name>
</gene>
<dbReference type="GO" id="GO:0016757">
    <property type="term" value="F:glycosyltransferase activity"/>
    <property type="evidence" value="ECO:0007669"/>
    <property type="project" value="InterPro"/>
</dbReference>